<protein>
    <submittedName>
        <fullName evidence="2">Extracellular solute-binding protein</fullName>
    </submittedName>
</protein>
<comment type="caution">
    <text evidence="2">The sequence shown here is derived from an EMBL/GenBank/DDBJ whole genome shotgun (WGS) entry which is preliminary data.</text>
</comment>
<dbReference type="AlphaFoldDB" id="A0A941EKC3"/>
<dbReference type="PANTHER" id="PTHR43649:SF14">
    <property type="entry name" value="BLR3389 PROTEIN"/>
    <property type="match status" value="1"/>
</dbReference>
<dbReference type="SUPFAM" id="SSF53850">
    <property type="entry name" value="Periplasmic binding protein-like II"/>
    <property type="match status" value="1"/>
</dbReference>
<dbReference type="PROSITE" id="PS51257">
    <property type="entry name" value="PROKAR_LIPOPROTEIN"/>
    <property type="match status" value="1"/>
</dbReference>
<dbReference type="PANTHER" id="PTHR43649">
    <property type="entry name" value="ARABINOSE-BINDING PROTEIN-RELATED"/>
    <property type="match status" value="1"/>
</dbReference>
<sequence length="454" mass="48017">MQGRRKIVTAAGALLLGAASVSGCTLSSGSASSSSKTITVAYQEFGSFIQLNAEMQTLKKQYEAAHPGTTVKLEPIQASENDYYTKLTLMNRSASTAPDVMYEDTFLINSDIQAGYLAPLDSYLSKWSDWSEFTATAKSAAVGQDGKTYGVPMGTDTRALYYNKTLFKQAGIAVPWQPKTWADVLSAAETIKAKLPGVTPLNVYSGKGAGEGATMQGLEMLLYGTGDQLYDSATKKWTPSTPGMLASLNFVKQIYTTGLAPDVQDALNPNFGTTISTELIPQGKLAIDLDGSWLPSTWTSTGAKPWSAWSSTMGVAAMPTQNGQAPGTTSMSGGWVLSVGSHAPDKQAAFDFVSLAENKANALNYDITAGQIAERTDVAADPSYLSTNPTTEFFTNLVKVTHFRPTYPVYPQISDQIQVAMESVMTGQSSPSSAMSTLATQVSGIAGSSNVAAG</sequence>
<dbReference type="InterPro" id="IPR050490">
    <property type="entry name" value="Bact_solute-bd_prot1"/>
</dbReference>
<dbReference type="Proteomes" id="UP000676325">
    <property type="component" value="Unassembled WGS sequence"/>
</dbReference>
<evidence type="ECO:0000313" key="2">
    <source>
        <dbReference type="EMBL" id="MBR7829189.1"/>
    </source>
</evidence>
<organism evidence="2 3">
    <name type="scientific">Actinospica acidithermotolerans</name>
    <dbReference type="NCBI Taxonomy" id="2828514"/>
    <lineage>
        <taxon>Bacteria</taxon>
        <taxon>Bacillati</taxon>
        <taxon>Actinomycetota</taxon>
        <taxon>Actinomycetes</taxon>
        <taxon>Catenulisporales</taxon>
        <taxon>Actinospicaceae</taxon>
        <taxon>Actinospica</taxon>
    </lineage>
</organism>
<dbReference type="RefSeq" id="WP_212520324.1">
    <property type="nucleotide sequence ID" value="NZ_JAGSOH010000077.1"/>
</dbReference>
<reference evidence="2" key="1">
    <citation type="submission" date="2021-04" db="EMBL/GenBank/DDBJ databases">
        <title>Genome based classification of Actinospica acidithermotolerans sp. nov., an actinobacterium isolated from an Indonesian hot spring.</title>
        <authorList>
            <person name="Kusuma A.B."/>
            <person name="Putra K.E."/>
            <person name="Nafisah S."/>
            <person name="Loh J."/>
            <person name="Nouioui I."/>
            <person name="Goodfellow M."/>
        </authorList>
    </citation>
    <scope>NUCLEOTIDE SEQUENCE</scope>
    <source>
        <strain evidence="2">MGRD01-02</strain>
    </source>
</reference>
<evidence type="ECO:0000313" key="3">
    <source>
        <dbReference type="Proteomes" id="UP000676325"/>
    </source>
</evidence>
<evidence type="ECO:0000256" key="1">
    <source>
        <dbReference type="SAM" id="SignalP"/>
    </source>
</evidence>
<gene>
    <name evidence="2" type="ORF">KDK95_22970</name>
</gene>
<dbReference type="Pfam" id="PF01547">
    <property type="entry name" value="SBP_bac_1"/>
    <property type="match status" value="1"/>
</dbReference>
<accession>A0A941EKC3</accession>
<feature type="chain" id="PRO_5039365756" evidence="1">
    <location>
        <begin position="24"/>
        <end position="454"/>
    </location>
</feature>
<dbReference type="Gene3D" id="3.40.190.10">
    <property type="entry name" value="Periplasmic binding protein-like II"/>
    <property type="match status" value="2"/>
</dbReference>
<feature type="signal peptide" evidence="1">
    <location>
        <begin position="1"/>
        <end position="23"/>
    </location>
</feature>
<proteinExistence type="predicted"/>
<keyword evidence="1" id="KW-0732">Signal</keyword>
<dbReference type="EMBL" id="JAGSOH010000077">
    <property type="protein sequence ID" value="MBR7829189.1"/>
    <property type="molecule type" value="Genomic_DNA"/>
</dbReference>
<keyword evidence="3" id="KW-1185">Reference proteome</keyword>
<dbReference type="InterPro" id="IPR006059">
    <property type="entry name" value="SBP"/>
</dbReference>
<name>A0A941EKC3_9ACTN</name>